<sequence>MVNLPLELLHIIAQDVRQHSDICNLRLVSKTLNSVATPLAFRIVVVHDSIESANAVSFLQGCDESVTSLVREIVFRSNVKRPKQQPSKKLERSLRKARREALGLVFSDLSKFRNLQKLRLNFHRKFHENDPKSPTHFSLLQNKIFAALASNSAAPPLISLALNNVIAIPDNIYAQEHFHRLFRSLQELDISVLSDWHGYYDPFLGEFWDESVPHMVRGATAVTELTIRSDQAVGAAPAMSFEDMFLPRLSSLVLHQFAFQDDLGTDVVEFILRHKATLARLELHGCSIEGGTHGYFPRPWHAVFALFEAELDVLRDFVFTPDGDFEYTQDDHGCGYKRLYDEDAEAVGEGLDGSALESLVAVVASRRECLKCCRTISVCAYKISTRHPPPSHLVYLDTSLCIPITTSQHHMLSELATVFDRELLSIAGRIGTQTAAPPSLRATPSPDAPPFLYAFDNGVPRMISCSYLSTSSPCPPRFPLALPVAA</sequence>
<dbReference type="SUPFAM" id="SSF52047">
    <property type="entry name" value="RNI-like"/>
    <property type="match status" value="1"/>
</dbReference>
<comment type="caution">
    <text evidence="1">The sequence shown here is derived from an EMBL/GenBank/DDBJ whole genome shotgun (WGS) entry which is preliminary data.</text>
</comment>
<evidence type="ECO:0000313" key="1">
    <source>
        <dbReference type="EMBL" id="KAJ7359072.1"/>
    </source>
</evidence>
<reference evidence="1" key="1">
    <citation type="submission" date="2023-03" db="EMBL/GenBank/DDBJ databases">
        <title>Massive genome expansion in bonnet fungi (Mycena s.s.) driven by repeated elements and novel gene families across ecological guilds.</title>
        <authorList>
            <consortium name="Lawrence Berkeley National Laboratory"/>
            <person name="Harder C.B."/>
            <person name="Miyauchi S."/>
            <person name="Viragh M."/>
            <person name="Kuo A."/>
            <person name="Thoen E."/>
            <person name="Andreopoulos B."/>
            <person name="Lu D."/>
            <person name="Skrede I."/>
            <person name="Drula E."/>
            <person name="Henrissat B."/>
            <person name="Morin E."/>
            <person name="Kohler A."/>
            <person name="Barry K."/>
            <person name="LaButti K."/>
            <person name="Morin E."/>
            <person name="Salamov A."/>
            <person name="Lipzen A."/>
            <person name="Mereny Z."/>
            <person name="Hegedus B."/>
            <person name="Baldrian P."/>
            <person name="Stursova M."/>
            <person name="Weitz H."/>
            <person name="Taylor A."/>
            <person name="Grigoriev I.V."/>
            <person name="Nagy L.G."/>
            <person name="Martin F."/>
            <person name="Kauserud H."/>
        </authorList>
    </citation>
    <scope>NUCLEOTIDE SEQUENCE</scope>
    <source>
        <strain evidence="1">CBHHK002</strain>
    </source>
</reference>
<gene>
    <name evidence="1" type="ORF">DFH08DRAFT_952251</name>
</gene>
<dbReference type="Proteomes" id="UP001218218">
    <property type="component" value="Unassembled WGS sequence"/>
</dbReference>
<evidence type="ECO:0000313" key="2">
    <source>
        <dbReference type="Proteomes" id="UP001218218"/>
    </source>
</evidence>
<dbReference type="PANTHER" id="PTHR42057:SF2">
    <property type="entry name" value="F-BOX DOMAIN PROTEIN (AFU_ORTHOLOGUE AFUA_4G00200)-RELATED"/>
    <property type="match status" value="1"/>
</dbReference>
<name>A0AAD7AHJ6_9AGAR</name>
<protein>
    <recommendedName>
        <fullName evidence="3">F-box domain-containing protein</fullName>
    </recommendedName>
</protein>
<dbReference type="AlphaFoldDB" id="A0AAD7AHJ6"/>
<evidence type="ECO:0008006" key="3">
    <source>
        <dbReference type="Google" id="ProtNLM"/>
    </source>
</evidence>
<dbReference type="PANTHER" id="PTHR42057">
    <property type="entry name" value="F-BOX DOMAIN PROTEIN (AFU_ORTHOLOGUE AFUA_4G00200)"/>
    <property type="match status" value="1"/>
</dbReference>
<proteinExistence type="predicted"/>
<dbReference type="EMBL" id="JARIHO010000006">
    <property type="protein sequence ID" value="KAJ7359072.1"/>
    <property type="molecule type" value="Genomic_DNA"/>
</dbReference>
<keyword evidence="2" id="KW-1185">Reference proteome</keyword>
<accession>A0AAD7AHJ6</accession>
<organism evidence="1 2">
    <name type="scientific">Mycena albidolilacea</name>
    <dbReference type="NCBI Taxonomy" id="1033008"/>
    <lineage>
        <taxon>Eukaryota</taxon>
        <taxon>Fungi</taxon>
        <taxon>Dikarya</taxon>
        <taxon>Basidiomycota</taxon>
        <taxon>Agaricomycotina</taxon>
        <taxon>Agaricomycetes</taxon>
        <taxon>Agaricomycetidae</taxon>
        <taxon>Agaricales</taxon>
        <taxon>Marasmiineae</taxon>
        <taxon>Mycenaceae</taxon>
        <taxon>Mycena</taxon>
    </lineage>
</organism>